<keyword evidence="7 15" id="KW-0812">Transmembrane</keyword>
<organism evidence="16 17">
    <name type="scientific">Plesiomonas shigelloides</name>
    <name type="common">Aeromonas shigelloides</name>
    <dbReference type="NCBI Taxonomy" id="703"/>
    <lineage>
        <taxon>Bacteria</taxon>
        <taxon>Pseudomonadati</taxon>
        <taxon>Pseudomonadota</taxon>
        <taxon>Gammaproteobacteria</taxon>
        <taxon>Enterobacterales</taxon>
        <taxon>Enterobacteriaceae</taxon>
        <taxon>Plesiomonas</taxon>
    </lineage>
</organism>
<evidence type="ECO:0000256" key="1">
    <source>
        <dbReference type="ARBA" id="ARBA00004429"/>
    </source>
</evidence>
<evidence type="ECO:0000256" key="7">
    <source>
        <dbReference type="ARBA" id="ARBA00022692"/>
    </source>
</evidence>
<keyword evidence="6 13" id="KW-0633">Potassium transport</keyword>
<feature type="transmembrane region" description="Helical" evidence="15">
    <location>
        <begin position="185"/>
        <end position="203"/>
    </location>
</feature>
<feature type="transmembrane region" description="Helical" evidence="15">
    <location>
        <begin position="275"/>
        <end position="296"/>
    </location>
</feature>
<dbReference type="EMBL" id="JAFNAA010000005">
    <property type="protein sequence ID" value="MBO1107830.1"/>
    <property type="molecule type" value="Genomic_DNA"/>
</dbReference>
<feature type="transmembrane region" description="Helical" evidence="15">
    <location>
        <begin position="73"/>
        <end position="94"/>
    </location>
</feature>
<feature type="binding site" evidence="14">
    <location>
        <position position="223"/>
    </location>
    <ligand>
        <name>K(+)</name>
        <dbReference type="ChEBI" id="CHEBI:29103"/>
    </ligand>
</feature>
<evidence type="ECO:0000256" key="2">
    <source>
        <dbReference type="ARBA" id="ARBA00009137"/>
    </source>
</evidence>
<dbReference type="RefSeq" id="WP_010864726.1">
    <property type="nucleotide sequence ID" value="NZ_CP050969.1"/>
</dbReference>
<evidence type="ECO:0000256" key="9">
    <source>
        <dbReference type="ARBA" id="ARBA00022989"/>
    </source>
</evidence>
<sequence>MITSGKFKAILKINSYLLALYSVTFIIPIFVAIYEGDGESAAYFKSFVISLLLSLVTYYLTKNNKSQLGTKDGYLVVLIFWVVFSLFSMLPMVMLKSINISITDALFESISGITTTGATILSDVTNAPKSLLYYRAQLNFFGGLGIIVLAIAVLPFIGVGGMLAQTEMPGPMKDEKMTPRIVDTAKSLWVVYCALTLACIASFKAVGMGWFDAICHAFATISLGGFSTYTESVAYFNSAGVELVAGVFSILAGINFALYFIAFQRRNLKVISRNAEFRLFILVCACVIAYTVWGLYRSGTFELWPAFYHGFFQSMSVMTDNGLGTAGYPDWPVDVTFLLIGASFFGGCVGSTCGGIKALRILVLIAQSVKEVKLLIHPRSVVSLKMSGKPIHDRQGLAVLGFFFLYVMMTMIFIFLLTTFGETLDTAIGSTAGCINNMGIGYGASGSNFSGLKEPSKYVMMLAMLFGRLEIFPFLVLMSPAYWRN</sequence>
<evidence type="ECO:0000256" key="14">
    <source>
        <dbReference type="PIRSR" id="PIRSR006247-1"/>
    </source>
</evidence>
<dbReference type="AlphaFoldDB" id="A0A379CR78"/>
<feature type="transmembrane region" description="Helical" evidence="15">
    <location>
        <begin position="243"/>
        <end position="263"/>
    </location>
</feature>
<dbReference type="GO" id="GO:0005886">
    <property type="term" value="C:plasma membrane"/>
    <property type="evidence" value="ECO:0007669"/>
    <property type="project" value="UniProtKB-SubCell"/>
</dbReference>
<comment type="function">
    <text evidence="13">Low-affinity potassium transport system. Interacts with Trk system potassium uptake protein TrkA.</text>
</comment>
<feature type="transmembrane region" description="Helical" evidence="15">
    <location>
        <begin position="40"/>
        <end position="61"/>
    </location>
</feature>
<comment type="caution">
    <text evidence="16">The sequence shown here is derived from an EMBL/GenBank/DDBJ whole genome shotgun (WGS) entry which is preliminary data.</text>
</comment>
<dbReference type="PIRSF" id="PIRSF006247">
    <property type="entry name" value="TrkH"/>
    <property type="match status" value="1"/>
</dbReference>
<feature type="binding site" evidence="14">
    <location>
        <position position="224"/>
    </location>
    <ligand>
        <name>K(+)</name>
        <dbReference type="ChEBI" id="CHEBI:29103"/>
    </ligand>
</feature>
<keyword evidence="5 13" id="KW-0997">Cell inner membrane</keyword>
<dbReference type="Proteomes" id="UP000664658">
    <property type="component" value="Unassembled WGS sequence"/>
</dbReference>
<evidence type="ECO:0000256" key="11">
    <source>
        <dbReference type="ARBA" id="ARBA00023136"/>
    </source>
</evidence>
<comment type="similarity">
    <text evidence="2 13">Belongs to the TrkH potassium transport family.</text>
</comment>
<accession>A0A379CR78</accession>
<feature type="transmembrane region" description="Helical" evidence="15">
    <location>
        <begin position="396"/>
        <end position="417"/>
    </location>
</feature>
<feature type="binding site" evidence="14">
    <location>
        <position position="115"/>
    </location>
    <ligand>
        <name>K(+)</name>
        <dbReference type="ChEBI" id="CHEBI:29103"/>
    </ligand>
</feature>
<dbReference type="KEGG" id="pshi:SAMEA2665130_2692"/>
<feature type="binding site" evidence="14">
    <location>
        <position position="437"/>
    </location>
    <ligand>
        <name>K(+)</name>
        <dbReference type="ChEBI" id="CHEBI:29103"/>
    </ligand>
</feature>
<feature type="transmembrane region" description="Helical" evidence="15">
    <location>
        <begin position="458"/>
        <end position="483"/>
    </location>
</feature>
<evidence type="ECO:0000256" key="10">
    <source>
        <dbReference type="ARBA" id="ARBA00023065"/>
    </source>
</evidence>
<evidence type="ECO:0000313" key="17">
    <source>
        <dbReference type="Proteomes" id="UP000664658"/>
    </source>
</evidence>
<dbReference type="Pfam" id="PF02386">
    <property type="entry name" value="TrkH"/>
    <property type="match status" value="1"/>
</dbReference>
<feature type="binding site" evidence="14">
    <location>
        <position position="438"/>
    </location>
    <ligand>
        <name>K(+)</name>
        <dbReference type="ChEBI" id="CHEBI:29103"/>
    </ligand>
</feature>
<dbReference type="GO" id="GO:0046872">
    <property type="term" value="F:metal ion binding"/>
    <property type="evidence" value="ECO:0007669"/>
    <property type="project" value="UniProtKB-KW"/>
</dbReference>
<comment type="subcellular location">
    <subcellularLocation>
        <location evidence="1 13">Cell inner membrane</location>
        <topology evidence="1 13">Multi-pass membrane protein</topology>
    </subcellularLocation>
</comment>
<evidence type="ECO:0000256" key="6">
    <source>
        <dbReference type="ARBA" id="ARBA00022538"/>
    </source>
</evidence>
<keyword evidence="11 13" id="KW-0472">Membrane</keyword>
<feature type="transmembrane region" description="Helical" evidence="15">
    <location>
        <begin position="335"/>
        <end position="356"/>
    </location>
</feature>
<keyword evidence="8 13" id="KW-0630">Potassium</keyword>
<keyword evidence="9 15" id="KW-1133">Transmembrane helix</keyword>
<dbReference type="GO" id="GO:0015379">
    <property type="term" value="F:potassium:chloride symporter activity"/>
    <property type="evidence" value="ECO:0007669"/>
    <property type="project" value="InterPro"/>
</dbReference>
<proteinExistence type="inferred from homology"/>
<gene>
    <name evidence="16" type="ORF">J2R62_06280</name>
</gene>
<dbReference type="GeneID" id="69704459"/>
<keyword evidence="14" id="KW-0479">Metal-binding</keyword>
<keyword evidence="12" id="KW-0407">Ion channel</keyword>
<dbReference type="InterPro" id="IPR004772">
    <property type="entry name" value="TrkH"/>
</dbReference>
<dbReference type="PANTHER" id="PTHR32024">
    <property type="entry name" value="TRK SYSTEM POTASSIUM UPTAKE PROTEIN TRKG-RELATED"/>
    <property type="match status" value="1"/>
</dbReference>
<reference evidence="16" key="1">
    <citation type="submission" date="2021-03" db="EMBL/GenBank/DDBJ databases">
        <title>Plesiomonas shigelloides zfcc0051, isolated from zebrafish feces.</title>
        <authorList>
            <person name="Vanderhoek Z."/>
            <person name="Gaulke C."/>
        </authorList>
    </citation>
    <scope>NUCLEOTIDE SEQUENCE</scope>
    <source>
        <strain evidence="16">Zfcc0051</strain>
    </source>
</reference>
<dbReference type="InterPro" id="IPR003445">
    <property type="entry name" value="Cat_transpt"/>
</dbReference>
<evidence type="ECO:0000256" key="8">
    <source>
        <dbReference type="ARBA" id="ARBA00022958"/>
    </source>
</evidence>
<feature type="transmembrane region" description="Helical" evidence="15">
    <location>
        <begin position="140"/>
        <end position="164"/>
    </location>
</feature>
<evidence type="ECO:0000256" key="3">
    <source>
        <dbReference type="ARBA" id="ARBA00022448"/>
    </source>
</evidence>
<evidence type="ECO:0000256" key="5">
    <source>
        <dbReference type="ARBA" id="ARBA00022519"/>
    </source>
</evidence>
<feature type="transmembrane region" description="Helical" evidence="15">
    <location>
        <begin position="16"/>
        <end position="34"/>
    </location>
</feature>
<dbReference type="PANTHER" id="PTHR32024:SF2">
    <property type="entry name" value="TRK SYSTEM POTASSIUM UPTAKE PROTEIN TRKG-RELATED"/>
    <property type="match status" value="1"/>
</dbReference>
<evidence type="ECO:0000313" key="16">
    <source>
        <dbReference type="EMBL" id="MBO1107830.1"/>
    </source>
</evidence>
<protein>
    <recommendedName>
        <fullName evidence="13">Trk system potassium uptake protein</fullName>
    </recommendedName>
</protein>
<feature type="binding site" evidence="14">
    <location>
        <position position="116"/>
    </location>
    <ligand>
        <name>K(+)</name>
        <dbReference type="ChEBI" id="CHEBI:29103"/>
    </ligand>
</feature>
<evidence type="ECO:0000256" key="4">
    <source>
        <dbReference type="ARBA" id="ARBA00022475"/>
    </source>
</evidence>
<evidence type="ECO:0000256" key="15">
    <source>
        <dbReference type="SAM" id="Phobius"/>
    </source>
</evidence>
<evidence type="ECO:0000256" key="12">
    <source>
        <dbReference type="ARBA" id="ARBA00023303"/>
    </source>
</evidence>
<keyword evidence="3 13" id="KW-0813">Transport</keyword>
<keyword evidence="4 13" id="KW-1003">Cell membrane</keyword>
<evidence type="ECO:0000256" key="13">
    <source>
        <dbReference type="PIRNR" id="PIRNR006247"/>
    </source>
</evidence>
<name>A0A379CR78_PLESH</name>
<keyword evidence="10 13" id="KW-0406">Ion transport</keyword>